<dbReference type="PANTHER" id="PTHR12708">
    <property type="entry name" value="DNA POLYMERASE EPSILON SUBUNIT B"/>
    <property type="match status" value="1"/>
</dbReference>
<dbReference type="PANTHER" id="PTHR12708:SF0">
    <property type="entry name" value="DNA POLYMERASE EPSILON SUBUNIT 2"/>
    <property type="match status" value="1"/>
</dbReference>
<sequence length="119" mass="12830">MRRCILGTLTNIEGELLYLEDAHSETTRVVVKLDISQAETFGGYFAVGMVILAEGAMDANKAMFVVDANFGSIAILRNQALGHPPAEPRDLALRTVGGEHMDVTCTSQRAAMGTDSCHF</sequence>
<evidence type="ECO:0000313" key="1">
    <source>
        <dbReference type="EMBL" id="EGB02267.1"/>
    </source>
</evidence>
<dbReference type="OrthoDB" id="10254730at2759"/>
<gene>
    <name evidence="1" type="ORF">AURANDRAFT_72873</name>
</gene>
<dbReference type="GO" id="GO:0042276">
    <property type="term" value="P:error-prone translesion synthesis"/>
    <property type="evidence" value="ECO:0007669"/>
    <property type="project" value="TreeGrafter"/>
</dbReference>
<proteinExistence type="predicted"/>
<protein>
    <submittedName>
        <fullName evidence="1">Uncharacterized protein</fullName>
    </submittedName>
</protein>
<dbReference type="GO" id="GO:0006261">
    <property type="term" value="P:DNA-templated DNA replication"/>
    <property type="evidence" value="ECO:0007669"/>
    <property type="project" value="InterPro"/>
</dbReference>
<dbReference type="GO" id="GO:0008622">
    <property type="term" value="C:epsilon DNA polymerase complex"/>
    <property type="evidence" value="ECO:0007669"/>
    <property type="project" value="InterPro"/>
</dbReference>
<dbReference type="KEGG" id="aaf:AURANDRAFT_72873"/>
<reference evidence="1 2" key="1">
    <citation type="journal article" date="2011" name="Proc. Natl. Acad. Sci. U.S.A.">
        <title>Niche of harmful alga Aureococcus anophagefferens revealed through ecogenomics.</title>
        <authorList>
            <person name="Gobler C.J."/>
            <person name="Berry D.L."/>
            <person name="Dyhrman S.T."/>
            <person name="Wilhelm S.W."/>
            <person name="Salamov A."/>
            <person name="Lobanov A.V."/>
            <person name="Zhang Y."/>
            <person name="Collier J.L."/>
            <person name="Wurch L.L."/>
            <person name="Kustka A.B."/>
            <person name="Dill B.D."/>
            <person name="Shah M."/>
            <person name="VerBerkmoes N.C."/>
            <person name="Kuo A."/>
            <person name="Terry A."/>
            <person name="Pangilinan J."/>
            <person name="Lindquist E.A."/>
            <person name="Lucas S."/>
            <person name="Paulsen I.T."/>
            <person name="Hattenrath-Lehmann T.K."/>
            <person name="Talmage S.C."/>
            <person name="Walker E.A."/>
            <person name="Koch F."/>
            <person name="Burson A.M."/>
            <person name="Marcoval M.A."/>
            <person name="Tang Y.Z."/>
            <person name="Lecleir G.R."/>
            <person name="Coyne K.J."/>
            <person name="Berg G.M."/>
            <person name="Bertrand E.M."/>
            <person name="Saito M.A."/>
            <person name="Gladyshev V.N."/>
            <person name="Grigoriev I.V."/>
        </authorList>
    </citation>
    <scope>NUCLEOTIDE SEQUENCE [LARGE SCALE GENOMIC DNA]</scope>
    <source>
        <strain evidence="2">CCMP 1984</strain>
    </source>
</reference>
<dbReference type="GO" id="GO:0003677">
    <property type="term" value="F:DNA binding"/>
    <property type="evidence" value="ECO:0007669"/>
    <property type="project" value="InterPro"/>
</dbReference>
<dbReference type="InterPro" id="IPR016266">
    <property type="entry name" value="POLE2"/>
</dbReference>
<dbReference type="EMBL" id="GL833658">
    <property type="protein sequence ID" value="EGB02267.1"/>
    <property type="molecule type" value="Genomic_DNA"/>
</dbReference>
<name>F0YRJ1_AURAN</name>
<dbReference type="InParanoid" id="F0YRJ1"/>
<accession>F0YRJ1</accession>
<dbReference type="AlphaFoldDB" id="F0YRJ1"/>
<dbReference type="GeneID" id="20228922"/>
<dbReference type="Proteomes" id="UP000002729">
    <property type="component" value="Unassembled WGS sequence"/>
</dbReference>
<keyword evidence="2" id="KW-1185">Reference proteome</keyword>
<organism evidence="2">
    <name type="scientific">Aureococcus anophagefferens</name>
    <name type="common">Harmful bloom alga</name>
    <dbReference type="NCBI Taxonomy" id="44056"/>
    <lineage>
        <taxon>Eukaryota</taxon>
        <taxon>Sar</taxon>
        <taxon>Stramenopiles</taxon>
        <taxon>Ochrophyta</taxon>
        <taxon>Pelagophyceae</taxon>
        <taxon>Pelagomonadales</taxon>
        <taxon>Pelagomonadaceae</taxon>
        <taxon>Aureococcus</taxon>
    </lineage>
</organism>
<evidence type="ECO:0000313" key="2">
    <source>
        <dbReference type="Proteomes" id="UP000002729"/>
    </source>
</evidence>
<dbReference type="RefSeq" id="XP_009043033.1">
    <property type="nucleotide sequence ID" value="XM_009044785.1"/>
</dbReference>